<evidence type="ECO:0000313" key="3">
    <source>
        <dbReference type="Proteomes" id="UP000001176"/>
    </source>
</evidence>
<reference evidence="2 3" key="1">
    <citation type="journal article" date="2009" name="BMC Genomics">
        <title>Complete genome sequence of the sugarcane nitrogen-fixing endophyte Gluconacetobacter diazotrophicus Pal5.</title>
        <authorList>
            <person name="Bertalan M."/>
            <person name="Albano R."/>
            <person name="Padua V."/>
            <person name="Rouws L."/>
            <person name="Rojas C."/>
            <person name="Hemerly A."/>
            <person name="Teixeira K."/>
            <person name="Schwab S."/>
            <person name="Araujo J."/>
            <person name="Oliveira A."/>
            <person name="Franca L."/>
            <person name="Magalhaes V."/>
            <person name="Alqueres S."/>
            <person name="Cardoso A."/>
            <person name="Almeida W."/>
            <person name="Loureiro M.M."/>
            <person name="Nogueira E."/>
            <person name="Cidade D."/>
            <person name="Oliveira D."/>
            <person name="Simao T."/>
            <person name="Macedo J."/>
            <person name="Valadao A."/>
            <person name="Dreschsel M."/>
            <person name="Freitas F."/>
            <person name="Vidal M."/>
            <person name="Guedes H."/>
            <person name="Rodrigues E."/>
            <person name="Meneses C."/>
            <person name="Brioso P."/>
            <person name="Pozzer L."/>
            <person name="Figueiredo D."/>
            <person name="Montano H."/>
            <person name="Junior J."/>
            <person name="Filho G."/>
            <person name="Flores V."/>
            <person name="Ferreira B."/>
            <person name="Branco A."/>
            <person name="Gonzalez P."/>
            <person name="Guillobel H."/>
            <person name="Lemos M."/>
            <person name="Seibel L."/>
            <person name="Macedo J."/>
            <person name="Alves-Ferreira M."/>
            <person name="Sachetto-Martins G."/>
            <person name="Coelho A."/>
            <person name="Santos E."/>
            <person name="Amaral G."/>
            <person name="Neves A."/>
            <person name="Pacheco A.B."/>
            <person name="Carvalho D."/>
            <person name="Lery L."/>
            <person name="Bisch P."/>
            <person name="Rossle S.C."/>
            <person name="Urmenyi T."/>
            <person name="Kruger W.V."/>
            <person name="Martins O."/>
            <person name="Baldani J.I."/>
            <person name="Ferreira P.C."/>
        </authorList>
    </citation>
    <scope>NUCLEOTIDE SEQUENCE [LARGE SCALE GENOMIC DNA]</scope>
    <source>
        <strain evidence="3">ATCC 49037 / DSM 5601 / CCUG 37298 / CIP 103539 / LMG 7603 / PAl5</strain>
    </source>
</reference>
<proteinExistence type="predicted"/>
<accession>A9HMB0</accession>
<feature type="region of interest" description="Disordered" evidence="1">
    <location>
        <begin position="56"/>
        <end position="128"/>
    </location>
</feature>
<sequence length="128" mass="13269">MLRILPATLAGSVAQVSISTTCGGSLVRTRRRHPCLPTGACSGGAVRSCCTGDGTASIDAGTRQGRHDRVHPAGRPIGAWRPTPRRSGRPTLTGQGCRSAPGRKAGRRMTTPCDPTMRPGAARARVTA</sequence>
<dbReference type="AlphaFoldDB" id="A9HMB0"/>
<protein>
    <submittedName>
        <fullName evidence="2">Putative exported protein</fullName>
    </submittedName>
</protein>
<organism evidence="2 3">
    <name type="scientific">Gluconacetobacter diazotrophicus (strain ATCC 49037 / DSM 5601 / CCUG 37298 / CIP 103539 / LMG 7603 / PAl5)</name>
    <dbReference type="NCBI Taxonomy" id="272568"/>
    <lineage>
        <taxon>Bacteria</taxon>
        <taxon>Pseudomonadati</taxon>
        <taxon>Pseudomonadota</taxon>
        <taxon>Alphaproteobacteria</taxon>
        <taxon>Acetobacterales</taxon>
        <taxon>Acetobacteraceae</taxon>
        <taxon>Gluconacetobacter</taxon>
    </lineage>
</organism>
<evidence type="ECO:0000313" key="2">
    <source>
        <dbReference type="EMBL" id="CAP56285.1"/>
    </source>
</evidence>
<name>A9HMB0_GLUDA</name>
<dbReference type="Proteomes" id="UP000001176">
    <property type="component" value="Chromosome"/>
</dbReference>
<gene>
    <name evidence="2" type="ordered locus">GDI2342</name>
</gene>
<evidence type="ECO:0000256" key="1">
    <source>
        <dbReference type="SAM" id="MobiDB-lite"/>
    </source>
</evidence>
<keyword evidence="3" id="KW-1185">Reference proteome</keyword>
<dbReference type="EMBL" id="AM889285">
    <property type="protein sequence ID" value="CAP56285.1"/>
    <property type="molecule type" value="Genomic_DNA"/>
</dbReference>
<dbReference type="KEGG" id="gdi:GDI2342"/>